<evidence type="ECO:0000256" key="1">
    <source>
        <dbReference type="SAM" id="MobiDB-lite"/>
    </source>
</evidence>
<feature type="compositionally biased region" description="Basic and acidic residues" evidence="1">
    <location>
        <begin position="77"/>
        <end position="99"/>
    </location>
</feature>
<evidence type="ECO:0000313" key="3">
    <source>
        <dbReference type="Proteomes" id="UP000314294"/>
    </source>
</evidence>
<feature type="compositionally biased region" description="Low complexity" evidence="1">
    <location>
        <begin position="61"/>
        <end position="74"/>
    </location>
</feature>
<protein>
    <submittedName>
        <fullName evidence="2">Uncharacterized protein</fullName>
    </submittedName>
</protein>
<evidence type="ECO:0000313" key="2">
    <source>
        <dbReference type="EMBL" id="TNN80503.1"/>
    </source>
</evidence>
<sequence length="99" mass="11086">MSHLNGVHSGTYLEQLSGCACQEPREREEAAGLGSTRAWQTGQEEGSEESPSARATRQADLPLTYPHTLTHTLLEGSEERRRTDQINRKQERKGEGHTR</sequence>
<keyword evidence="3" id="KW-1185">Reference proteome</keyword>
<organism evidence="2 3">
    <name type="scientific">Liparis tanakae</name>
    <name type="common">Tanaka's snailfish</name>
    <dbReference type="NCBI Taxonomy" id="230148"/>
    <lineage>
        <taxon>Eukaryota</taxon>
        <taxon>Metazoa</taxon>
        <taxon>Chordata</taxon>
        <taxon>Craniata</taxon>
        <taxon>Vertebrata</taxon>
        <taxon>Euteleostomi</taxon>
        <taxon>Actinopterygii</taxon>
        <taxon>Neopterygii</taxon>
        <taxon>Teleostei</taxon>
        <taxon>Neoteleostei</taxon>
        <taxon>Acanthomorphata</taxon>
        <taxon>Eupercaria</taxon>
        <taxon>Perciformes</taxon>
        <taxon>Cottioidei</taxon>
        <taxon>Cottales</taxon>
        <taxon>Liparidae</taxon>
        <taxon>Liparis</taxon>
    </lineage>
</organism>
<name>A0A4Z2ITI2_9TELE</name>
<feature type="compositionally biased region" description="Polar residues" evidence="1">
    <location>
        <begin position="37"/>
        <end position="55"/>
    </location>
</feature>
<dbReference type="Proteomes" id="UP000314294">
    <property type="component" value="Unassembled WGS sequence"/>
</dbReference>
<proteinExistence type="predicted"/>
<dbReference type="EMBL" id="SRLO01000054">
    <property type="protein sequence ID" value="TNN80503.1"/>
    <property type="molecule type" value="Genomic_DNA"/>
</dbReference>
<accession>A0A4Z2ITI2</accession>
<reference evidence="2 3" key="1">
    <citation type="submission" date="2019-03" db="EMBL/GenBank/DDBJ databases">
        <title>First draft genome of Liparis tanakae, snailfish: a comprehensive survey of snailfish specific genes.</title>
        <authorList>
            <person name="Kim W."/>
            <person name="Song I."/>
            <person name="Jeong J.-H."/>
            <person name="Kim D."/>
            <person name="Kim S."/>
            <person name="Ryu S."/>
            <person name="Song J.Y."/>
            <person name="Lee S.K."/>
        </authorList>
    </citation>
    <scope>NUCLEOTIDE SEQUENCE [LARGE SCALE GENOMIC DNA]</scope>
    <source>
        <tissue evidence="2">Muscle</tissue>
    </source>
</reference>
<comment type="caution">
    <text evidence="2">The sequence shown here is derived from an EMBL/GenBank/DDBJ whole genome shotgun (WGS) entry which is preliminary data.</text>
</comment>
<dbReference type="AlphaFoldDB" id="A0A4Z2ITI2"/>
<feature type="region of interest" description="Disordered" evidence="1">
    <location>
        <begin position="21"/>
        <end position="99"/>
    </location>
</feature>
<gene>
    <name evidence="2" type="ORF">EYF80_009242</name>
</gene>